<accession>A0A8J6AV98</accession>
<dbReference type="Proteomes" id="UP000717585">
    <property type="component" value="Unassembled WGS sequence"/>
</dbReference>
<evidence type="ECO:0000313" key="2">
    <source>
        <dbReference type="EMBL" id="KAG9393380.1"/>
    </source>
</evidence>
<feature type="region of interest" description="Disordered" evidence="1">
    <location>
        <begin position="474"/>
        <end position="500"/>
    </location>
</feature>
<feature type="region of interest" description="Disordered" evidence="1">
    <location>
        <begin position="598"/>
        <end position="620"/>
    </location>
</feature>
<dbReference type="InterPro" id="IPR036322">
    <property type="entry name" value="WD40_repeat_dom_sf"/>
</dbReference>
<sequence length="668" mass="71346">MSTFNPIRAVELNHPITSLQPSSAGLLAIVGHCVLQLASDLSVVDQYGKASTGVHKRKITHAIELDDRILSFAADRTFVVWSMIDQTATHVYHLPFDVTDVVSTPDQCSVFISDNTGSIHHCELNTGVVSLFARAPFVAKTLTICDKAKMLIVSHSNGSVTFFDLVQSIPIAMMPTRKAAITASAISHNARFLAFGYSDGAVAAYDITRITLPMVKPDLMSEKPKSDYLKVGVEAIPQALPMPENMSLLWVETGVTLGSGPVVVLDFSPDDAHIASSATECVSYIWDVSPTEGACPAVFQINSVDVPHLIFLNDGSLMVASSAQILSLEPSATAPRMTATRAVQHADPLGATSDWTTAVAQGRMTPDAALNWVCGVGGVDPHALNSSLHNIPDGRNSLVRLMVKMQRDHGVEPVTLVRRAAMDDGAVFLQQAELDSAAAVANIRRSKAIQNARIRFVNLGTSNIAIERSPAQPMHKTGVYHSPPRVRPPKTAWSTPHTAPGDIVSVKRQTIPSPHRSAVPSTPMGRMIQTGPIYRRTTADPQPIRQTGGLARQRANLPVLGKTALKFDSGPSRNRLAKQAAADAASNTAHLWRLPGVTMGHPGMSAGPSIPSPKTTRAQAAGPRLGLFSTRMALGVRKGLSLGQFVRSGQGVSGGPLFELNIVKLNVK</sequence>
<dbReference type="InterPro" id="IPR015943">
    <property type="entry name" value="WD40/YVTN_repeat-like_dom_sf"/>
</dbReference>
<keyword evidence="3" id="KW-1185">Reference proteome</keyword>
<dbReference type="SUPFAM" id="SSF50978">
    <property type="entry name" value="WD40 repeat-like"/>
    <property type="match status" value="1"/>
</dbReference>
<comment type="caution">
    <text evidence="2">The sequence shown here is derived from an EMBL/GenBank/DDBJ whole genome shotgun (WGS) entry which is preliminary data.</text>
</comment>
<organism evidence="2 3">
    <name type="scientific">Carpediemonas membranifera</name>
    <dbReference type="NCBI Taxonomy" id="201153"/>
    <lineage>
        <taxon>Eukaryota</taxon>
        <taxon>Metamonada</taxon>
        <taxon>Carpediemonas-like organisms</taxon>
        <taxon>Carpediemonas</taxon>
    </lineage>
</organism>
<protein>
    <submittedName>
        <fullName evidence="2">Uncharacterized protein</fullName>
    </submittedName>
</protein>
<dbReference type="EMBL" id="JAHDYR010000025">
    <property type="protein sequence ID" value="KAG9393380.1"/>
    <property type="molecule type" value="Genomic_DNA"/>
</dbReference>
<evidence type="ECO:0000313" key="3">
    <source>
        <dbReference type="Proteomes" id="UP000717585"/>
    </source>
</evidence>
<name>A0A8J6AV98_9EUKA</name>
<dbReference type="AlphaFoldDB" id="A0A8J6AV98"/>
<proteinExistence type="predicted"/>
<gene>
    <name evidence="2" type="ORF">J8273_3516</name>
</gene>
<reference evidence="2" key="1">
    <citation type="submission" date="2021-05" db="EMBL/GenBank/DDBJ databases">
        <title>A free-living protist that lacks canonical eukaryotic 1 DNA replication and segregation systems.</title>
        <authorList>
            <person name="Salas-Leiva D.E."/>
            <person name="Tromer E.C."/>
            <person name="Curtis B.A."/>
            <person name="Jerlstrom-Hultqvist J."/>
            <person name="Kolisko M."/>
            <person name="Yi Z."/>
            <person name="Salas-Leiva J.S."/>
            <person name="Gallot-Lavallee L."/>
            <person name="Kops G.J.P.L."/>
            <person name="Archibald J.M."/>
            <person name="Simpson A.G.B."/>
            <person name="Roger A.J."/>
        </authorList>
    </citation>
    <scope>NUCLEOTIDE SEQUENCE</scope>
    <source>
        <strain evidence="2">BICM</strain>
    </source>
</reference>
<dbReference type="Gene3D" id="2.130.10.10">
    <property type="entry name" value="YVTN repeat-like/Quinoprotein amine dehydrogenase"/>
    <property type="match status" value="1"/>
</dbReference>
<evidence type="ECO:0000256" key="1">
    <source>
        <dbReference type="SAM" id="MobiDB-lite"/>
    </source>
</evidence>